<dbReference type="AlphaFoldDB" id="A0A6J7PEM3"/>
<accession>A0A6J7PEM3</accession>
<evidence type="ECO:0000256" key="1">
    <source>
        <dbReference type="SAM" id="MobiDB-lite"/>
    </source>
</evidence>
<gene>
    <name evidence="2" type="ORF">UFOPK4071_00318</name>
</gene>
<proteinExistence type="predicted"/>
<dbReference type="EMBL" id="CAFBPF010000022">
    <property type="protein sequence ID" value="CAB5003846.1"/>
    <property type="molecule type" value="Genomic_DNA"/>
</dbReference>
<organism evidence="2">
    <name type="scientific">freshwater metagenome</name>
    <dbReference type="NCBI Taxonomy" id="449393"/>
    <lineage>
        <taxon>unclassified sequences</taxon>
        <taxon>metagenomes</taxon>
        <taxon>ecological metagenomes</taxon>
    </lineage>
</organism>
<reference evidence="2" key="1">
    <citation type="submission" date="2020-05" db="EMBL/GenBank/DDBJ databases">
        <authorList>
            <person name="Chiriac C."/>
            <person name="Salcher M."/>
            <person name="Ghai R."/>
            <person name="Kavagutti S V."/>
        </authorList>
    </citation>
    <scope>NUCLEOTIDE SEQUENCE</scope>
</reference>
<name>A0A6J7PEM3_9ZZZZ</name>
<evidence type="ECO:0000313" key="2">
    <source>
        <dbReference type="EMBL" id="CAB5003846.1"/>
    </source>
</evidence>
<feature type="region of interest" description="Disordered" evidence="1">
    <location>
        <begin position="45"/>
        <end position="65"/>
    </location>
</feature>
<sequence length="65" mass="6421">MMWLRTHLPVDPSSAGLWGNLAEVGENEGTAGALTGLAAGLATDAPTSSPGGLWASLGDNSDSAP</sequence>
<protein>
    <submittedName>
        <fullName evidence="2">Unannotated protein</fullName>
    </submittedName>
</protein>